<organism evidence="1 2">
    <name type="scientific">Cnuella takakiae</name>
    <dbReference type="NCBI Taxonomy" id="1302690"/>
    <lineage>
        <taxon>Bacteria</taxon>
        <taxon>Pseudomonadati</taxon>
        <taxon>Bacteroidota</taxon>
        <taxon>Chitinophagia</taxon>
        <taxon>Chitinophagales</taxon>
        <taxon>Chitinophagaceae</taxon>
        <taxon>Cnuella</taxon>
    </lineage>
</organism>
<evidence type="ECO:0000313" key="2">
    <source>
        <dbReference type="Proteomes" id="UP000184368"/>
    </source>
</evidence>
<proteinExistence type="predicted"/>
<dbReference type="PROSITE" id="PS51257">
    <property type="entry name" value="PROKAR_LIPOPROTEIN"/>
    <property type="match status" value="1"/>
</dbReference>
<sequence length="216" mass="24612">MKRYRLVFGLLASTVFLSCKTPAQTVSPNSLKAVEGQLFLDNGDTVTGKISMNQEVLIAPDIQVAGENGSQQFHLMDVKGYAANGEVYELKHTENHIHPRSGFYFMKRLTPDGAAMHLYEHLERKQKSKSPMDVAYQPVYYVQLPGEKLDRVYASFSKALVPHFHQKMAGYIKDCPALQQQVKQKQKGFFYSRMDATEAQRKEVLLRIIESYNNCK</sequence>
<keyword evidence="2" id="KW-1185">Reference proteome</keyword>
<dbReference type="Proteomes" id="UP000184368">
    <property type="component" value="Unassembled WGS sequence"/>
</dbReference>
<dbReference type="RefSeq" id="WP_143157445.1">
    <property type="nucleotide sequence ID" value="NZ_FQUO01000019.1"/>
</dbReference>
<protein>
    <submittedName>
        <fullName evidence="1">Uncharacterized protein</fullName>
    </submittedName>
</protein>
<reference evidence="1 2" key="1">
    <citation type="submission" date="2016-11" db="EMBL/GenBank/DDBJ databases">
        <authorList>
            <person name="Jaros S."/>
            <person name="Januszkiewicz K."/>
            <person name="Wedrychowicz H."/>
        </authorList>
    </citation>
    <scope>NUCLEOTIDE SEQUENCE [LARGE SCALE GENOMIC DNA]</scope>
    <source>
        <strain evidence="1 2">DSM 26897</strain>
    </source>
</reference>
<dbReference type="OrthoDB" id="760852at2"/>
<name>A0A1M5HIK6_9BACT</name>
<dbReference type="STRING" id="1302690.BUE76_14050"/>
<accession>A0A1M5HIK6</accession>
<gene>
    <name evidence="1" type="ORF">SAMN05444008_11972</name>
</gene>
<evidence type="ECO:0000313" key="1">
    <source>
        <dbReference type="EMBL" id="SHG15799.1"/>
    </source>
</evidence>
<dbReference type="EMBL" id="FQUO01000019">
    <property type="protein sequence ID" value="SHG15799.1"/>
    <property type="molecule type" value="Genomic_DNA"/>
</dbReference>
<dbReference type="AlphaFoldDB" id="A0A1M5HIK6"/>